<sequence>MVIATSDYKDRIKGQRSSTSNRLSAVSESSSIVCVQPSCSFQSIWSRLNGADLSEQKELAEEILEKAEANRSRSLAARCVCLSPRASRCPLISTVLHDERLTIIALTIVKFSHSNPAHWEMLLYIYRSLSGDFVNDVPHIGPHWETVGFQDTDPMTDLRGVGVFGLCQLLFLISNGLSSQKLTQLLELSNDRVQNFPFAIVSLNWTQMVIDRLKRGKLNRLANQENSVLSVVNGIYRGCFLTFQTLWRARQCTTSDFCKIAEEIRTLVKRRPKHLLNMAVLGEW</sequence>
<dbReference type="InterPro" id="IPR006816">
    <property type="entry name" value="ELMO_dom"/>
</dbReference>
<dbReference type="InterPro" id="IPR050868">
    <property type="entry name" value="ELMO_domain-containing"/>
</dbReference>
<keyword evidence="2" id="KW-1185">Reference proteome</keyword>
<feature type="domain" description="ELMO" evidence="1">
    <location>
        <begin position="117"/>
        <end position="272"/>
    </location>
</feature>
<organism evidence="2 3">
    <name type="scientific">Syphacia muris</name>
    <dbReference type="NCBI Taxonomy" id="451379"/>
    <lineage>
        <taxon>Eukaryota</taxon>
        <taxon>Metazoa</taxon>
        <taxon>Ecdysozoa</taxon>
        <taxon>Nematoda</taxon>
        <taxon>Chromadorea</taxon>
        <taxon>Rhabditida</taxon>
        <taxon>Spirurina</taxon>
        <taxon>Oxyuridomorpha</taxon>
        <taxon>Oxyuroidea</taxon>
        <taxon>Oxyuridae</taxon>
        <taxon>Syphacia</taxon>
    </lineage>
</organism>
<dbReference type="PANTHER" id="PTHR12771:SF2">
    <property type="entry name" value="ELMO DOMAIN-CONTAINING PROTEIN 3"/>
    <property type="match status" value="1"/>
</dbReference>
<dbReference type="AlphaFoldDB" id="A0A0N5B020"/>
<evidence type="ECO:0000313" key="3">
    <source>
        <dbReference type="WBParaSite" id="SMUV_0001060901-mRNA-1"/>
    </source>
</evidence>
<evidence type="ECO:0000313" key="2">
    <source>
        <dbReference type="Proteomes" id="UP000046393"/>
    </source>
</evidence>
<name>A0A0N5B020_9BILA</name>
<dbReference type="PANTHER" id="PTHR12771">
    <property type="entry name" value="ENGULFMENT AND CELL MOTILITY"/>
    <property type="match status" value="1"/>
</dbReference>
<reference evidence="3" key="1">
    <citation type="submission" date="2017-02" db="UniProtKB">
        <authorList>
            <consortium name="WormBaseParasite"/>
        </authorList>
    </citation>
    <scope>IDENTIFICATION</scope>
</reference>
<evidence type="ECO:0000259" key="1">
    <source>
        <dbReference type="PROSITE" id="PS51335"/>
    </source>
</evidence>
<proteinExistence type="predicted"/>
<protein>
    <submittedName>
        <fullName evidence="3">ELMO domain-containing protein</fullName>
    </submittedName>
</protein>
<dbReference type="PROSITE" id="PS51335">
    <property type="entry name" value="ELMO"/>
    <property type="match status" value="1"/>
</dbReference>
<dbReference type="Proteomes" id="UP000046393">
    <property type="component" value="Unplaced"/>
</dbReference>
<accession>A0A0N5B020</accession>
<dbReference type="WBParaSite" id="SMUV_0001060901-mRNA-1">
    <property type="protein sequence ID" value="SMUV_0001060901-mRNA-1"/>
    <property type="gene ID" value="SMUV_0001060901"/>
</dbReference>
<dbReference type="Pfam" id="PF04727">
    <property type="entry name" value="ELMO_CED12"/>
    <property type="match status" value="1"/>
</dbReference>